<dbReference type="InterPro" id="IPR010710">
    <property type="entry name" value="DUF1289"/>
</dbReference>
<dbReference type="RefSeq" id="WP_133157744.1">
    <property type="nucleotide sequence ID" value="NZ_CP037867.1"/>
</dbReference>
<accession>A0A4P6X1U3</accession>
<gene>
    <name evidence="2" type="ORF">HPF_21010</name>
</gene>
<dbReference type="PANTHER" id="PTHR35175">
    <property type="entry name" value="DUF1289 DOMAIN-CONTAINING PROTEIN"/>
    <property type="match status" value="1"/>
</dbReference>
<feature type="region of interest" description="Disordered" evidence="1">
    <location>
        <begin position="1"/>
        <end position="23"/>
    </location>
</feature>
<protein>
    <recommendedName>
        <fullName evidence="4">Fe-S protein</fullName>
    </recommendedName>
</protein>
<dbReference type="EMBL" id="CP037867">
    <property type="protein sequence ID" value="QBM30187.1"/>
    <property type="molecule type" value="Genomic_DNA"/>
</dbReference>
<dbReference type="PANTHER" id="PTHR35175:SF2">
    <property type="entry name" value="DUF1289 DOMAIN-CONTAINING PROTEIN"/>
    <property type="match status" value="1"/>
</dbReference>
<evidence type="ECO:0000256" key="1">
    <source>
        <dbReference type="SAM" id="MobiDB-lite"/>
    </source>
</evidence>
<dbReference type="AlphaFoldDB" id="A0A4P6X1U3"/>
<evidence type="ECO:0008006" key="4">
    <source>
        <dbReference type="Google" id="ProtNLM"/>
    </source>
</evidence>
<dbReference type="Proteomes" id="UP000293912">
    <property type="component" value="Chromosome"/>
</dbReference>
<reference evidence="2 3" key="1">
    <citation type="submission" date="2019-03" db="EMBL/GenBank/DDBJ databases">
        <authorList>
            <person name="Sebastian G."/>
            <person name="Baumann P."/>
            <person name="Ruckert C."/>
            <person name="Kalinowski J."/>
            <person name="Nebel B."/>
            <person name="Takors R."/>
            <person name="Blombach B."/>
        </authorList>
    </citation>
    <scope>NUCLEOTIDE SEQUENCE [LARGE SCALE GENOMIC DNA]</scope>
    <source>
        <strain evidence="2 3">DSM 1084</strain>
    </source>
</reference>
<keyword evidence="3" id="KW-1185">Reference proteome</keyword>
<dbReference type="Pfam" id="PF06945">
    <property type="entry name" value="DUF1289"/>
    <property type="match status" value="1"/>
</dbReference>
<dbReference type="KEGG" id="hpse:HPF_21010"/>
<evidence type="ECO:0000313" key="2">
    <source>
        <dbReference type="EMBL" id="QBM30187.1"/>
    </source>
</evidence>
<evidence type="ECO:0000313" key="3">
    <source>
        <dbReference type="Proteomes" id="UP000293912"/>
    </source>
</evidence>
<proteinExistence type="predicted"/>
<organism evidence="2 3">
    <name type="scientific">Hydrogenophaga pseudoflava</name>
    <name type="common">Pseudomonas carboxydoflava</name>
    <dbReference type="NCBI Taxonomy" id="47421"/>
    <lineage>
        <taxon>Bacteria</taxon>
        <taxon>Pseudomonadati</taxon>
        <taxon>Pseudomonadota</taxon>
        <taxon>Betaproteobacteria</taxon>
        <taxon>Burkholderiales</taxon>
        <taxon>Comamonadaceae</taxon>
        <taxon>Hydrogenophaga</taxon>
    </lineage>
</organism>
<name>A0A4P6X1U3_HYDPS</name>
<sequence>MFKKLFGRREAPPPPRPKPLINLEDARARHLDPEVPSPCISVCQMNAATGLCSGCYRTVEEIAGWGQAGEAQRLAIWERIESRQVPRTIT</sequence>